<evidence type="ECO:0000313" key="7">
    <source>
        <dbReference type="Proteomes" id="UP000624041"/>
    </source>
</evidence>
<dbReference type="EMBL" id="BMOS01000006">
    <property type="protein sequence ID" value="GGN54413.1"/>
    <property type="molecule type" value="Genomic_DNA"/>
</dbReference>
<evidence type="ECO:0000256" key="3">
    <source>
        <dbReference type="ARBA" id="ARBA00022741"/>
    </source>
</evidence>
<comment type="caution">
    <text evidence="6">The sequence shown here is derived from an EMBL/GenBank/DDBJ whole genome shotgun (WGS) entry which is preliminary data.</text>
</comment>
<dbReference type="Gene3D" id="3.40.50.300">
    <property type="entry name" value="P-loop containing nucleotide triphosphate hydrolases"/>
    <property type="match status" value="1"/>
</dbReference>
<dbReference type="InterPro" id="IPR027417">
    <property type="entry name" value="P-loop_NTPase"/>
</dbReference>
<dbReference type="PANTHER" id="PTHR42798">
    <property type="entry name" value="LIPOPROTEIN-RELEASING SYSTEM ATP-BINDING PROTEIN LOLD"/>
    <property type="match status" value="1"/>
</dbReference>
<keyword evidence="4 6" id="KW-0067">ATP-binding</keyword>
<evidence type="ECO:0000256" key="4">
    <source>
        <dbReference type="ARBA" id="ARBA00022840"/>
    </source>
</evidence>
<gene>
    <name evidence="6" type="ORF">GCM10007971_12100</name>
</gene>
<dbReference type="GO" id="GO:0016887">
    <property type="term" value="F:ATP hydrolysis activity"/>
    <property type="evidence" value="ECO:0007669"/>
    <property type="project" value="InterPro"/>
</dbReference>
<organism evidence="6 7">
    <name type="scientific">Oceanobacillus indicireducens</name>
    <dbReference type="NCBI Taxonomy" id="1004261"/>
    <lineage>
        <taxon>Bacteria</taxon>
        <taxon>Bacillati</taxon>
        <taxon>Bacillota</taxon>
        <taxon>Bacilli</taxon>
        <taxon>Bacillales</taxon>
        <taxon>Bacillaceae</taxon>
        <taxon>Oceanobacillus</taxon>
    </lineage>
</organism>
<dbReference type="GO" id="GO:0005524">
    <property type="term" value="F:ATP binding"/>
    <property type="evidence" value="ECO:0007669"/>
    <property type="project" value="UniProtKB-KW"/>
</dbReference>
<dbReference type="PROSITE" id="PS50893">
    <property type="entry name" value="ABC_TRANSPORTER_2"/>
    <property type="match status" value="1"/>
</dbReference>
<evidence type="ECO:0000256" key="1">
    <source>
        <dbReference type="ARBA" id="ARBA00005417"/>
    </source>
</evidence>
<dbReference type="SUPFAM" id="SSF52540">
    <property type="entry name" value="P-loop containing nucleoside triphosphate hydrolases"/>
    <property type="match status" value="1"/>
</dbReference>
<keyword evidence="2" id="KW-0813">Transport</keyword>
<dbReference type="CDD" id="cd03255">
    <property type="entry name" value="ABC_MJ0796_LolCDE_FtsE"/>
    <property type="match status" value="1"/>
</dbReference>
<dbReference type="InterPro" id="IPR017911">
    <property type="entry name" value="MacB-like_ATP-bd"/>
</dbReference>
<dbReference type="Pfam" id="PF00005">
    <property type="entry name" value="ABC_tran"/>
    <property type="match status" value="1"/>
</dbReference>
<reference evidence="6" key="2">
    <citation type="submission" date="2020-09" db="EMBL/GenBank/DDBJ databases">
        <authorList>
            <person name="Sun Q."/>
            <person name="Ohkuma M."/>
        </authorList>
    </citation>
    <scope>NUCLEOTIDE SEQUENCE</scope>
    <source>
        <strain evidence="6">JCM 17251</strain>
    </source>
</reference>
<comment type="similarity">
    <text evidence="1">Belongs to the ABC transporter superfamily.</text>
</comment>
<feature type="domain" description="ABC transporter" evidence="5">
    <location>
        <begin position="4"/>
        <end position="224"/>
    </location>
</feature>
<reference evidence="6" key="1">
    <citation type="journal article" date="2014" name="Int. J. Syst. Evol. Microbiol.">
        <title>Complete genome sequence of Corynebacterium casei LMG S-19264T (=DSM 44701T), isolated from a smear-ripened cheese.</title>
        <authorList>
            <consortium name="US DOE Joint Genome Institute (JGI-PGF)"/>
            <person name="Walter F."/>
            <person name="Albersmeier A."/>
            <person name="Kalinowski J."/>
            <person name="Ruckert C."/>
        </authorList>
    </citation>
    <scope>NUCLEOTIDE SEQUENCE</scope>
    <source>
        <strain evidence="6">JCM 17251</strain>
    </source>
</reference>
<evidence type="ECO:0000313" key="6">
    <source>
        <dbReference type="EMBL" id="GGN54413.1"/>
    </source>
</evidence>
<dbReference type="InterPro" id="IPR017871">
    <property type="entry name" value="ABC_transporter-like_CS"/>
</dbReference>
<dbReference type="Proteomes" id="UP000624041">
    <property type="component" value="Unassembled WGS sequence"/>
</dbReference>
<dbReference type="SMART" id="SM00382">
    <property type="entry name" value="AAA"/>
    <property type="match status" value="1"/>
</dbReference>
<dbReference type="InterPro" id="IPR003593">
    <property type="entry name" value="AAA+_ATPase"/>
</dbReference>
<proteinExistence type="inferred from homology"/>
<evidence type="ECO:0000256" key="2">
    <source>
        <dbReference type="ARBA" id="ARBA00022448"/>
    </source>
</evidence>
<dbReference type="AlphaFoldDB" id="A0A918D0J0"/>
<accession>A0A918D0J0</accession>
<dbReference type="InterPro" id="IPR003439">
    <property type="entry name" value="ABC_transporter-like_ATP-bd"/>
</dbReference>
<name>A0A918D0J0_9BACI</name>
<dbReference type="PANTHER" id="PTHR42798:SF6">
    <property type="entry name" value="CELL DIVISION ATP-BINDING PROTEIN FTSE"/>
    <property type="match status" value="1"/>
</dbReference>
<keyword evidence="3" id="KW-0547">Nucleotide-binding</keyword>
<dbReference type="PROSITE" id="PS00211">
    <property type="entry name" value="ABC_TRANSPORTER_1"/>
    <property type="match status" value="1"/>
</dbReference>
<keyword evidence="7" id="KW-1185">Reference proteome</keyword>
<sequence length="224" mass="25176">MMILEAKDLNYYYQDGDKRRYILKDTSVSFEKGKFYTILGQSGSGKTTLLSLLSALDSPHGGTVLFNDEDIKKIGYEKYRRNNVGIIFQSYNLIPTFTAVENVLIPMSITENDIPEDVKTVAYNLLDYIGIVQSKADRPVNKLSGGEQQRVAIARALATNVELILADEPTGNLDEEMEQEIIDIFKKMAHEHDKCVVVVTHSNEIAVQSDQAYLLRKGVLSSYE</sequence>
<protein>
    <submittedName>
        <fullName evidence="6">ABC transporter ATP-binding protein</fullName>
    </submittedName>
</protein>
<evidence type="ECO:0000259" key="5">
    <source>
        <dbReference type="PROSITE" id="PS50893"/>
    </source>
</evidence>